<feature type="region of interest" description="Disordered" evidence="1">
    <location>
        <begin position="1"/>
        <end position="22"/>
    </location>
</feature>
<evidence type="ECO:0000313" key="3">
    <source>
        <dbReference type="EMBL" id="MFC7126521.1"/>
    </source>
</evidence>
<reference evidence="3 4" key="1">
    <citation type="journal article" date="2014" name="Int. J. Syst. Evol. Microbiol.">
        <title>Complete genome sequence of Corynebacterium casei LMG S-19264T (=DSM 44701T), isolated from a smear-ripened cheese.</title>
        <authorList>
            <consortium name="US DOE Joint Genome Institute (JGI-PGF)"/>
            <person name="Walter F."/>
            <person name="Albersmeier A."/>
            <person name="Kalinowski J."/>
            <person name="Ruckert C."/>
        </authorList>
    </citation>
    <scope>NUCLEOTIDE SEQUENCE [LARGE SCALE GENOMIC DNA]</scope>
    <source>
        <strain evidence="3 4">CGMCC 4.7215</strain>
    </source>
</reference>
<dbReference type="EMBL" id="JBHSZQ010000022">
    <property type="protein sequence ID" value="MFC7126521.1"/>
    <property type="molecule type" value="Genomic_DNA"/>
</dbReference>
<feature type="transmembrane region" description="Helical" evidence="2">
    <location>
        <begin position="71"/>
        <end position="91"/>
    </location>
</feature>
<protein>
    <submittedName>
        <fullName evidence="3">Uncharacterized protein</fullName>
    </submittedName>
</protein>
<accession>A0ABD5X5K9</accession>
<evidence type="ECO:0000313" key="4">
    <source>
        <dbReference type="Proteomes" id="UP001596414"/>
    </source>
</evidence>
<evidence type="ECO:0000256" key="1">
    <source>
        <dbReference type="SAM" id="MobiDB-lite"/>
    </source>
</evidence>
<name>A0ABD5X5K9_9EURY</name>
<sequence>MSTPSEQTDVETLESSQESPRLDPLPFAAAAATVAAVIMLLLGLFGAIGIYEGGVEMMEQWHLFFTPTPAGTIAGILEAVVITGVFTYLFAELYNRFTGSLS</sequence>
<keyword evidence="2" id="KW-0472">Membrane</keyword>
<dbReference type="RefSeq" id="WP_267638144.1">
    <property type="nucleotide sequence ID" value="NZ_JAODIY010000012.1"/>
</dbReference>
<proteinExistence type="predicted"/>
<dbReference type="AlphaFoldDB" id="A0ABD5X5K9"/>
<dbReference type="Proteomes" id="UP001596414">
    <property type="component" value="Unassembled WGS sequence"/>
</dbReference>
<comment type="caution">
    <text evidence="3">The sequence shown here is derived from an EMBL/GenBank/DDBJ whole genome shotgun (WGS) entry which is preliminary data.</text>
</comment>
<feature type="transmembrane region" description="Helical" evidence="2">
    <location>
        <begin position="27"/>
        <end position="51"/>
    </location>
</feature>
<keyword evidence="2" id="KW-0812">Transmembrane</keyword>
<keyword evidence="2" id="KW-1133">Transmembrane helix</keyword>
<evidence type="ECO:0000256" key="2">
    <source>
        <dbReference type="SAM" id="Phobius"/>
    </source>
</evidence>
<organism evidence="3 4">
    <name type="scientific">Halovenus rubra</name>
    <dbReference type="NCBI Taxonomy" id="869890"/>
    <lineage>
        <taxon>Archaea</taxon>
        <taxon>Methanobacteriati</taxon>
        <taxon>Methanobacteriota</taxon>
        <taxon>Stenosarchaea group</taxon>
        <taxon>Halobacteria</taxon>
        <taxon>Halobacteriales</taxon>
        <taxon>Haloarculaceae</taxon>
        <taxon>Halovenus</taxon>
    </lineage>
</organism>
<gene>
    <name evidence="3" type="ORF">ACFQJ7_10810</name>
</gene>